<name>A0A845R5M6_9CLOT</name>
<dbReference type="InterPro" id="IPR007269">
    <property type="entry name" value="ICMT_MeTrfase"/>
</dbReference>
<evidence type="ECO:0000256" key="1">
    <source>
        <dbReference type="ARBA" id="ARBA00004141"/>
    </source>
</evidence>
<dbReference type="PANTHER" id="PTHR12714:SF9">
    <property type="entry name" value="PROTEIN-S-ISOPRENYLCYSTEINE O-METHYLTRANSFERASE"/>
    <property type="match status" value="1"/>
</dbReference>
<evidence type="ECO:0000313" key="7">
    <source>
        <dbReference type="Proteomes" id="UP000467132"/>
    </source>
</evidence>
<dbReference type="Pfam" id="PF04140">
    <property type="entry name" value="ICMT"/>
    <property type="match status" value="1"/>
</dbReference>
<dbReference type="GO" id="GO:0016020">
    <property type="term" value="C:membrane"/>
    <property type="evidence" value="ECO:0007669"/>
    <property type="project" value="UniProtKB-SubCell"/>
</dbReference>
<feature type="transmembrane region" description="Helical" evidence="5">
    <location>
        <begin position="6"/>
        <end position="25"/>
    </location>
</feature>
<keyword evidence="6" id="KW-0808">Transferase</keyword>
<dbReference type="RefSeq" id="WP_160198280.1">
    <property type="nucleotide sequence ID" value="NZ_QXXA01000015.1"/>
</dbReference>
<accession>A0A845R5M6</accession>
<keyword evidence="3 5" id="KW-1133">Transmembrane helix</keyword>
<comment type="caution">
    <text evidence="6">The sequence shown here is derived from an EMBL/GenBank/DDBJ whole genome shotgun (WGS) entry which is preliminary data.</text>
</comment>
<sequence length="185" mass="22462">MSLSIFDYIFIIISVLWLLEFLFYPSINRKDEIKKDTFYMILVTILLIVIINSVMTYFNIGIIYIKWIKVVALIIYSLGLILRYWSLFIIGKKFSRYVQVDETQDLVIKGPYRILRHPLYLGLYLLTISIPLYTENFLVFIFSAFIMFRILKMRMDEEEIIMEKVIGERYIHWKEKRFKFIPFIY</sequence>
<evidence type="ECO:0000256" key="3">
    <source>
        <dbReference type="ARBA" id="ARBA00022989"/>
    </source>
</evidence>
<keyword evidence="4 5" id="KW-0472">Membrane</keyword>
<dbReference type="GO" id="GO:0032259">
    <property type="term" value="P:methylation"/>
    <property type="evidence" value="ECO:0007669"/>
    <property type="project" value="UniProtKB-KW"/>
</dbReference>
<keyword evidence="7" id="KW-1185">Reference proteome</keyword>
<keyword evidence="6" id="KW-0489">Methyltransferase</keyword>
<dbReference type="PANTHER" id="PTHR12714">
    <property type="entry name" value="PROTEIN-S ISOPRENYLCYSTEINE O-METHYLTRANSFERASE"/>
    <property type="match status" value="1"/>
</dbReference>
<keyword evidence="2 5" id="KW-0812">Transmembrane</keyword>
<dbReference type="AlphaFoldDB" id="A0A845R5M6"/>
<evidence type="ECO:0000256" key="4">
    <source>
        <dbReference type="ARBA" id="ARBA00023136"/>
    </source>
</evidence>
<protein>
    <submittedName>
        <fullName evidence="6">Isoprenylcysteine carboxylmethyltransferase family protein</fullName>
    </submittedName>
</protein>
<dbReference type="GO" id="GO:0004671">
    <property type="term" value="F:protein C-terminal S-isoprenylcysteine carboxyl O-methyltransferase activity"/>
    <property type="evidence" value="ECO:0007669"/>
    <property type="project" value="InterPro"/>
</dbReference>
<feature type="transmembrane region" description="Helical" evidence="5">
    <location>
        <begin position="37"/>
        <end position="58"/>
    </location>
</feature>
<dbReference type="Gene3D" id="1.20.120.1630">
    <property type="match status" value="1"/>
</dbReference>
<evidence type="ECO:0000256" key="5">
    <source>
        <dbReference type="SAM" id="Phobius"/>
    </source>
</evidence>
<feature type="transmembrane region" description="Helical" evidence="5">
    <location>
        <begin position="64"/>
        <end position="85"/>
    </location>
</feature>
<evidence type="ECO:0000313" key="6">
    <source>
        <dbReference type="EMBL" id="NBI07813.1"/>
    </source>
</evidence>
<comment type="subcellular location">
    <subcellularLocation>
        <location evidence="1">Membrane</location>
        <topology evidence="1">Multi-pass membrane protein</topology>
    </subcellularLocation>
</comment>
<dbReference type="OrthoDB" id="272002at2"/>
<organism evidence="6 7">
    <name type="scientific">Senegalia massiliensis</name>
    <dbReference type="NCBI Taxonomy" id="1720316"/>
    <lineage>
        <taxon>Bacteria</taxon>
        <taxon>Bacillati</taxon>
        <taxon>Bacillota</taxon>
        <taxon>Clostridia</taxon>
        <taxon>Eubacteriales</taxon>
        <taxon>Clostridiaceae</taxon>
        <taxon>Senegalia</taxon>
    </lineage>
</organism>
<dbReference type="EMBL" id="QXXA01000015">
    <property type="protein sequence ID" value="NBI07813.1"/>
    <property type="molecule type" value="Genomic_DNA"/>
</dbReference>
<feature type="transmembrane region" description="Helical" evidence="5">
    <location>
        <begin position="119"/>
        <end position="148"/>
    </location>
</feature>
<dbReference type="Proteomes" id="UP000467132">
    <property type="component" value="Unassembled WGS sequence"/>
</dbReference>
<proteinExistence type="predicted"/>
<gene>
    <name evidence="6" type="ORF">D3Z33_13210</name>
</gene>
<evidence type="ECO:0000256" key="2">
    <source>
        <dbReference type="ARBA" id="ARBA00022692"/>
    </source>
</evidence>
<reference evidence="6 7" key="1">
    <citation type="submission" date="2018-08" db="EMBL/GenBank/DDBJ databases">
        <title>Murine metabolic-syndrome-specific gut microbial biobank.</title>
        <authorList>
            <person name="Liu C."/>
        </authorList>
    </citation>
    <scope>NUCLEOTIDE SEQUENCE [LARGE SCALE GENOMIC DNA]</scope>
    <source>
        <strain evidence="6 7">583</strain>
    </source>
</reference>